<sequence>MVDLGGGNDGAADSPMQPEEVIAQRPSWRHRLRRHWKFTSLIVALAITAVVLPLCLSLAMKPGQGTVTEDDPSDAPSSTSSTPVSSSSSIASPSPSFAVSSSLRKAPGCNSASFRRDVTWIGIFRGSDWEFNLTPAQTAQECCTMCYQWEAPGCNGWLYVPGNSNTPTCNLISGYPGPNRTESCPNGCPDIQFSKDSRQLVGEGGLGPCSGSVRG</sequence>
<evidence type="ECO:0000313" key="3">
    <source>
        <dbReference type="EMBL" id="KAF6815493.1"/>
    </source>
</evidence>
<reference evidence="3" key="1">
    <citation type="journal article" date="2020" name="Phytopathology">
        <title>Genome Sequence Resources of Colletotrichum truncatum, C. plurivorum, C. musicola, and C. sojae: Four Species Pathogenic to Soybean (Glycine max).</title>
        <authorList>
            <person name="Rogerio F."/>
            <person name="Boufleur T.R."/>
            <person name="Ciampi-Guillardi M."/>
            <person name="Sukno S.A."/>
            <person name="Thon M.R."/>
            <person name="Massola Junior N.S."/>
            <person name="Baroncelli R."/>
        </authorList>
    </citation>
    <scope>NUCLEOTIDE SEQUENCE</scope>
    <source>
        <strain evidence="3">LFN0074</strain>
    </source>
</reference>
<organism evidence="3 4">
    <name type="scientific">Colletotrichum musicola</name>
    <dbReference type="NCBI Taxonomy" id="2175873"/>
    <lineage>
        <taxon>Eukaryota</taxon>
        <taxon>Fungi</taxon>
        <taxon>Dikarya</taxon>
        <taxon>Ascomycota</taxon>
        <taxon>Pezizomycotina</taxon>
        <taxon>Sordariomycetes</taxon>
        <taxon>Hypocreomycetidae</taxon>
        <taxon>Glomerellales</taxon>
        <taxon>Glomerellaceae</taxon>
        <taxon>Colletotrichum</taxon>
        <taxon>Colletotrichum orchidearum species complex</taxon>
    </lineage>
</organism>
<keyword evidence="2" id="KW-0812">Transmembrane</keyword>
<keyword evidence="2" id="KW-1133">Transmembrane helix</keyword>
<feature type="region of interest" description="Disordered" evidence="1">
    <location>
        <begin position="65"/>
        <end position="109"/>
    </location>
</feature>
<keyword evidence="2" id="KW-0472">Membrane</keyword>
<feature type="compositionally biased region" description="Low complexity" evidence="1">
    <location>
        <begin position="74"/>
        <end position="102"/>
    </location>
</feature>
<dbReference type="EMBL" id="WIGM01000700">
    <property type="protein sequence ID" value="KAF6815493.1"/>
    <property type="molecule type" value="Genomic_DNA"/>
</dbReference>
<keyword evidence="4" id="KW-1185">Reference proteome</keyword>
<evidence type="ECO:0000256" key="2">
    <source>
        <dbReference type="SAM" id="Phobius"/>
    </source>
</evidence>
<comment type="caution">
    <text evidence="3">The sequence shown here is derived from an EMBL/GenBank/DDBJ whole genome shotgun (WGS) entry which is preliminary data.</text>
</comment>
<evidence type="ECO:0000256" key="1">
    <source>
        <dbReference type="SAM" id="MobiDB-lite"/>
    </source>
</evidence>
<proteinExistence type="predicted"/>
<accession>A0A8H6N0X5</accession>
<evidence type="ECO:0000313" key="4">
    <source>
        <dbReference type="Proteomes" id="UP000639643"/>
    </source>
</evidence>
<gene>
    <name evidence="3" type="ORF">CMUS01_12436</name>
</gene>
<dbReference type="OrthoDB" id="5244249at2759"/>
<protein>
    <submittedName>
        <fullName evidence="3">Uncharacterized protein</fullName>
    </submittedName>
</protein>
<dbReference type="AlphaFoldDB" id="A0A8H6N0X5"/>
<name>A0A8H6N0X5_9PEZI</name>
<feature type="transmembrane region" description="Helical" evidence="2">
    <location>
        <begin position="38"/>
        <end position="60"/>
    </location>
</feature>
<dbReference type="Proteomes" id="UP000639643">
    <property type="component" value="Unassembled WGS sequence"/>
</dbReference>